<keyword evidence="3" id="KW-1185">Reference proteome</keyword>
<dbReference type="AlphaFoldDB" id="A0A942Z8G1"/>
<dbReference type="InterPro" id="IPR004182">
    <property type="entry name" value="GRAM"/>
</dbReference>
<sequence length="103" mass="11815">MEKTDNEQIHFNVLANLFRGNESVGGKLKITDKRLIFKSHALNIQTGVTEIPIEKIVKVNKRNTLRIVPNGMSIITQDGIEYKFVLWSRGKIINFINNRIANH</sequence>
<proteinExistence type="predicted"/>
<evidence type="ECO:0000259" key="1">
    <source>
        <dbReference type="Pfam" id="PF02893"/>
    </source>
</evidence>
<accession>A0A942Z8G1</accession>
<dbReference type="Gene3D" id="2.30.29.30">
    <property type="entry name" value="Pleckstrin-homology domain (PH domain)/Phosphotyrosine-binding domain (PTB)"/>
    <property type="match status" value="1"/>
</dbReference>
<dbReference type="Pfam" id="PF02893">
    <property type="entry name" value="GRAM"/>
    <property type="match status" value="1"/>
</dbReference>
<gene>
    <name evidence="2" type="ORF">GOQ27_05745</name>
</gene>
<evidence type="ECO:0000313" key="2">
    <source>
        <dbReference type="EMBL" id="MBS4537954.1"/>
    </source>
</evidence>
<protein>
    <recommendedName>
        <fullName evidence="1">GRAM domain-containing protein</fullName>
    </recommendedName>
</protein>
<dbReference type="InterPro" id="IPR011993">
    <property type="entry name" value="PH-like_dom_sf"/>
</dbReference>
<feature type="domain" description="GRAM" evidence="1">
    <location>
        <begin position="5"/>
        <end position="96"/>
    </location>
</feature>
<reference evidence="2" key="1">
    <citation type="submission" date="2019-12" db="EMBL/GenBank/DDBJ databases">
        <title>Clostridiaceae gen. nov. sp. nov., isolated from sediment in Xinjiang, China.</title>
        <authorList>
            <person name="Zhang R."/>
        </authorList>
    </citation>
    <scope>NUCLEOTIDE SEQUENCE</scope>
    <source>
        <strain evidence="2">D2Q-11</strain>
    </source>
</reference>
<name>A0A942Z8G1_9FIRM</name>
<evidence type="ECO:0000313" key="3">
    <source>
        <dbReference type="Proteomes" id="UP000724672"/>
    </source>
</evidence>
<organism evidence="2 3">
    <name type="scientific">Anaeromonas frigoriresistens</name>
    <dbReference type="NCBI Taxonomy" id="2683708"/>
    <lineage>
        <taxon>Bacteria</taxon>
        <taxon>Bacillati</taxon>
        <taxon>Bacillota</taxon>
        <taxon>Tissierellia</taxon>
        <taxon>Tissierellales</taxon>
        <taxon>Thermohalobacteraceae</taxon>
        <taxon>Anaeromonas</taxon>
    </lineage>
</organism>
<dbReference type="SUPFAM" id="SSF50729">
    <property type="entry name" value="PH domain-like"/>
    <property type="match status" value="1"/>
</dbReference>
<dbReference type="RefSeq" id="WP_203365881.1">
    <property type="nucleotide sequence ID" value="NZ_WSFT01000024.1"/>
</dbReference>
<comment type="caution">
    <text evidence="2">The sequence shown here is derived from an EMBL/GenBank/DDBJ whole genome shotgun (WGS) entry which is preliminary data.</text>
</comment>
<dbReference type="Proteomes" id="UP000724672">
    <property type="component" value="Unassembled WGS sequence"/>
</dbReference>
<dbReference type="EMBL" id="WSFT01000024">
    <property type="protein sequence ID" value="MBS4537954.1"/>
    <property type="molecule type" value="Genomic_DNA"/>
</dbReference>